<evidence type="ECO:0000256" key="6">
    <source>
        <dbReference type="ARBA" id="ARBA00022807"/>
    </source>
</evidence>
<evidence type="ECO:0000313" key="10">
    <source>
        <dbReference type="EMBL" id="QDU69362.1"/>
    </source>
</evidence>
<dbReference type="InterPro" id="IPR036440">
    <property type="entry name" value="Peptidase_C15-like_sf"/>
</dbReference>
<dbReference type="Pfam" id="PF01470">
    <property type="entry name" value="Peptidase_C15"/>
    <property type="match status" value="1"/>
</dbReference>
<evidence type="ECO:0000256" key="8">
    <source>
        <dbReference type="ARBA" id="ARBA00031559"/>
    </source>
</evidence>
<evidence type="ECO:0000256" key="5">
    <source>
        <dbReference type="ARBA" id="ARBA00022801"/>
    </source>
</evidence>
<comment type="similarity">
    <text evidence="1">Belongs to the peptidase C15 family.</text>
</comment>
<dbReference type="PANTHER" id="PTHR23402">
    <property type="entry name" value="PROTEASE FAMILY C15 PYROGLUTAMYL-PEPTIDASE I-RELATED"/>
    <property type="match status" value="1"/>
</dbReference>
<dbReference type="RefSeq" id="WP_419191828.1">
    <property type="nucleotide sequence ID" value="NZ_CP036287.1"/>
</dbReference>
<evidence type="ECO:0000313" key="11">
    <source>
        <dbReference type="Proteomes" id="UP000316921"/>
    </source>
</evidence>
<dbReference type="PANTHER" id="PTHR23402:SF1">
    <property type="entry name" value="PYROGLUTAMYL-PEPTIDASE I"/>
    <property type="match status" value="1"/>
</dbReference>
<dbReference type="GO" id="GO:0006508">
    <property type="term" value="P:proteolysis"/>
    <property type="evidence" value="ECO:0007669"/>
    <property type="project" value="UniProtKB-KW"/>
</dbReference>
<dbReference type="SUPFAM" id="SSF53182">
    <property type="entry name" value="Pyrrolidone carboxyl peptidase (pyroglutamate aminopeptidase)"/>
    <property type="match status" value="1"/>
</dbReference>
<dbReference type="InterPro" id="IPR000816">
    <property type="entry name" value="Peptidase_C15"/>
</dbReference>
<reference evidence="10 11" key="1">
    <citation type="submission" date="2019-02" db="EMBL/GenBank/DDBJ databases">
        <title>Deep-cultivation of Planctomycetes and their phenomic and genomic characterization uncovers novel biology.</title>
        <authorList>
            <person name="Wiegand S."/>
            <person name="Jogler M."/>
            <person name="Boedeker C."/>
            <person name="Pinto D."/>
            <person name="Vollmers J."/>
            <person name="Rivas-Marin E."/>
            <person name="Kohn T."/>
            <person name="Peeters S.H."/>
            <person name="Heuer A."/>
            <person name="Rast P."/>
            <person name="Oberbeckmann S."/>
            <person name="Bunk B."/>
            <person name="Jeske O."/>
            <person name="Meyerdierks A."/>
            <person name="Storesund J.E."/>
            <person name="Kallscheuer N."/>
            <person name="Luecker S."/>
            <person name="Lage O.M."/>
            <person name="Pohl T."/>
            <person name="Merkel B.J."/>
            <person name="Hornburger P."/>
            <person name="Mueller R.-W."/>
            <person name="Bruemmer F."/>
            <person name="Labrenz M."/>
            <person name="Spormann A.M."/>
            <person name="Op den Camp H."/>
            <person name="Overmann J."/>
            <person name="Amann R."/>
            <person name="Jetten M.S.M."/>
            <person name="Mascher T."/>
            <person name="Medema M.H."/>
            <person name="Devos D.P."/>
            <person name="Kaster A.-K."/>
            <person name="Ovreas L."/>
            <person name="Rohde M."/>
            <person name="Galperin M.Y."/>
            <person name="Jogler C."/>
        </authorList>
    </citation>
    <scope>NUCLEOTIDE SEQUENCE [LARGE SCALE GENOMIC DNA]</scope>
    <source>
        <strain evidence="10 11">Pla133</strain>
    </source>
</reference>
<dbReference type="GO" id="GO:0016920">
    <property type="term" value="F:pyroglutamyl-peptidase activity"/>
    <property type="evidence" value="ECO:0007669"/>
    <property type="project" value="InterPro"/>
</dbReference>
<organism evidence="10 11">
    <name type="scientific">Engelhardtia mirabilis</name>
    <dbReference type="NCBI Taxonomy" id="2528011"/>
    <lineage>
        <taxon>Bacteria</taxon>
        <taxon>Pseudomonadati</taxon>
        <taxon>Planctomycetota</taxon>
        <taxon>Planctomycetia</taxon>
        <taxon>Planctomycetia incertae sedis</taxon>
        <taxon>Engelhardtia</taxon>
    </lineage>
</organism>
<evidence type="ECO:0000256" key="4">
    <source>
        <dbReference type="ARBA" id="ARBA00022670"/>
    </source>
</evidence>
<evidence type="ECO:0000256" key="7">
    <source>
        <dbReference type="ARBA" id="ARBA00030836"/>
    </source>
</evidence>
<evidence type="ECO:0000256" key="3">
    <source>
        <dbReference type="ARBA" id="ARBA00022490"/>
    </source>
</evidence>
<accession>A0A518BQV9</accession>
<gene>
    <name evidence="10" type="primary">pcp</name>
    <name evidence="10" type="ORF">Pla133_44810</name>
</gene>
<sequence>MTAPILITGFGPFGKVDENGSQRLVEDLLARPPAGLALVGGVLPVEFGRVGAALDELLRGPGRGARALVATGVHRAESLRIERRARRLGGEGSERTDNVGRRADDEPLEAGLPDELATTVDLETLRVKAQGAGDLEAWISDDAGGYVCERACFHTLLRGRELGLPALFVHVPPLELCSTGRLRAPFEALLRALD</sequence>
<feature type="compositionally biased region" description="Basic and acidic residues" evidence="9">
    <location>
        <begin position="84"/>
        <end position="105"/>
    </location>
</feature>
<protein>
    <recommendedName>
        <fullName evidence="2">Pyrrolidone-carboxylate peptidase</fullName>
    </recommendedName>
    <alternativeName>
        <fullName evidence="7">5-oxoprolyl-peptidase</fullName>
    </alternativeName>
    <alternativeName>
        <fullName evidence="8">Pyroglutamyl-peptidase I</fullName>
    </alternativeName>
</protein>
<proteinExistence type="inferred from homology"/>
<feature type="region of interest" description="Disordered" evidence="9">
    <location>
        <begin position="84"/>
        <end position="107"/>
    </location>
</feature>
<keyword evidence="4" id="KW-0645">Protease</keyword>
<dbReference type="Gene3D" id="3.40.630.20">
    <property type="entry name" value="Peptidase C15, pyroglutamyl peptidase I-like"/>
    <property type="match status" value="1"/>
</dbReference>
<dbReference type="AlphaFoldDB" id="A0A518BQV9"/>
<dbReference type="EMBL" id="CP036287">
    <property type="protein sequence ID" value="QDU69362.1"/>
    <property type="molecule type" value="Genomic_DNA"/>
</dbReference>
<dbReference type="InterPro" id="IPR016125">
    <property type="entry name" value="Peptidase_C15-like"/>
</dbReference>
<keyword evidence="3" id="KW-0963">Cytoplasm</keyword>
<evidence type="ECO:0000256" key="2">
    <source>
        <dbReference type="ARBA" id="ARBA00019191"/>
    </source>
</evidence>
<keyword evidence="6" id="KW-0788">Thiol protease</keyword>
<evidence type="ECO:0000256" key="9">
    <source>
        <dbReference type="SAM" id="MobiDB-lite"/>
    </source>
</evidence>
<dbReference type="GO" id="GO:0005829">
    <property type="term" value="C:cytosol"/>
    <property type="evidence" value="ECO:0007669"/>
    <property type="project" value="InterPro"/>
</dbReference>
<dbReference type="PRINTS" id="PR00706">
    <property type="entry name" value="PYROGLUPTASE"/>
</dbReference>
<name>A0A518BQV9_9BACT</name>
<keyword evidence="11" id="KW-1185">Reference proteome</keyword>
<dbReference type="KEGG" id="pbap:Pla133_44810"/>
<evidence type="ECO:0000256" key="1">
    <source>
        <dbReference type="ARBA" id="ARBA00006641"/>
    </source>
</evidence>
<keyword evidence="5 10" id="KW-0378">Hydrolase</keyword>
<dbReference type="Proteomes" id="UP000316921">
    <property type="component" value="Chromosome"/>
</dbReference>